<comment type="caution">
    <text evidence="1">The sequence shown here is derived from an EMBL/GenBank/DDBJ whole genome shotgun (WGS) entry which is preliminary data.</text>
</comment>
<evidence type="ECO:0008006" key="3">
    <source>
        <dbReference type="Google" id="ProtNLM"/>
    </source>
</evidence>
<evidence type="ECO:0000313" key="2">
    <source>
        <dbReference type="Proteomes" id="UP000606194"/>
    </source>
</evidence>
<organism evidence="1 2">
    <name type="scientific">Streptomyces humidus</name>
    <dbReference type="NCBI Taxonomy" id="52259"/>
    <lineage>
        <taxon>Bacteria</taxon>
        <taxon>Bacillati</taxon>
        <taxon>Actinomycetota</taxon>
        <taxon>Actinomycetes</taxon>
        <taxon>Kitasatosporales</taxon>
        <taxon>Streptomycetaceae</taxon>
        <taxon>Streptomyces</taxon>
    </lineage>
</organism>
<proteinExistence type="predicted"/>
<dbReference type="Gene3D" id="3.40.50.2000">
    <property type="entry name" value="Glycogen Phosphorylase B"/>
    <property type="match status" value="1"/>
</dbReference>
<gene>
    <name evidence="1" type="ORF">GCM10010269_49760</name>
</gene>
<evidence type="ECO:0000313" key="1">
    <source>
        <dbReference type="EMBL" id="GGS04847.1"/>
    </source>
</evidence>
<sequence length="717" mass="78691">MTEVLLVASVRPNLGVLADTVRKFNALGARVHLAGIFQLDAEGVPEELAQVELASAHQLPRTLRHRSQAVRRRLGKAPRGLRNWTQVRGDSWLRSHGRKADVLVALDVAAVYTVWRLAEYNRTAAAKFGLAPALKAVEELKAQGGPTARRSTVLPPLSAVARDVKRSVDRLPAQLVRTVTPRPLMRSGVGARLWRSAVTAPGVPIRVRAATSRYVAEGMQWAGRTSGAALTLGDAASKIPDLQLRADLYYEGVMQELKKGISPRQLGKAVAAQLANADALFAGGKTDDAAEALNRALFLHFHRVLHIDQLSSPLATDAEGFVAPLHRSKAFQALSRPRGRKAPAAPAPTDRPLRLLVATSANDNFLHLIKEHFAGHPGVELRYLDLAANKHLKRISWAAPRMLKDRLAGDTSDYQEEVERLMRPHLDWADTLFLEWAAGPAGMLTTIDPGDTRIVVRLHSYEAFTRWPHMTDFSRIDDMVFVAPHVKDLTASLVPTLRGEQAPRFHLIDNAMDLSGFNRSKPAEARFSLGLVGISQVAKDPKWALDVLERVRKHDDRYRLLLVGGDMDPKTSQATKHYLNEFEELLAPLEESGAVVRLGATDDVPSKLVEIGTILSSSVREGCHVGLMEGAASGAVPVVRDWPFYAGKPNSARTLYPEGWVVASPAEAAERILKITATEESWRAAGELAADHALSVWDWPVVQKHFEKLFLGEERSG</sequence>
<name>A0A918G0D2_9ACTN</name>
<dbReference type="SUPFAM" id="SSF53756">
    <property type="entry name" value="UDP-Glycosyltransferase/glycogen phosphorylase"/>
    <property type="match status" value="1"/>
</dbReference>
<accession>A0A918G0D2</accession>
<dbReference type="RefSeq" id="WP_190151515.1">
    <property type="nucleotide sequence ID" value="NZ_BMTL01000021.1"/>
</dbReference>
<reference evidence="1" key="2">
    <citation type="submission" date="2020-09" db="EMBL/GenBank/DDBJ databases">
        <authorList>
            <person name="Sun Q."/>
            <person name="Ohkuma M."/>
        </authorList>
    </citation>
    <scope>NUCLEOTIDE SEQUENCE</scope>
    <source>
        <strain evidence="1">JCM 4386</strain>
    </source>
</reference>
<dbReference type="EMBL" id="BMTL01000021">
    <property type="protein sequence ID" value="GGS04847.1"/>
    <property type="molecule type" value="Genomic_DNA"/>
</dbReference>
<protein>
    <recommendedName>
        <fullName evidence="3">Glycosyl transferase</fullName>
    </recommendedName>
</protein>
<keyword evidence="2" id="KW-1185">Reference proteome</keyword>
<reference evidence="1" key="1">
    <citation type="journal article" date="2014" name="Int. J. Syst. Evol. Microbiol.">
        <title>Complete genome sequence of Corynebacterium casei LMG S-19264T (=DSM 44701T), isolated from a smear-ripened cheese.</title>
        <authorList>
            <consortium name="US DOE Joint Genome Institute (JGI-PGF)"/>
            <person name="Walter F."/>
            <person name="Albersmeier A."/>
            <person name="Kalinowski J."/>
            <person name="Ruckert C."/>
        </authorList>
    </citation>
    <scope>NUCLEOTIDE SEQUENCE</scope>
    <source>
        <strain evidence="1">JCM 4386</strain>
    </source>
</reference>
<dbReference type="Proteomes" id="UP000606194">
    <property type="component" value="Unassembled WGS sequence"/>
</dbReference>
<dbReference type="AlphaFoldDB" id="A0A918G0D2"/>